<dbReference type="GeneTree" id="ENSGT00940000164650"/>
<reference evidence="9" key="2">
    <citation type="submission" date="2025-09" db="UniProtKB">
        <authorList>
            <consortium name="Ensembl"/>
        </authorList>
    </citation>
    <scope>IDENTIFICATION</scope>
</reference>
<feature type="region of interest" description="Disordered" evidence="8">
    <location>
        <begin position="1"/>
        <end position="29"/>
    </location>
</feature>
<keyword evidence="7" id="KW-0406">Ion transport</keyword>
<feature type="transmembrane region" description="Helical" evidence="7">
    <location>
        <begin position="145"/>
        <end position="165"/>
    </location>
</feature>
<dbReference type="Pfam" id="PF06963">
    <property type="entry name" value="FPN1"/>
    <property type="match status" value="1"/>
</dbReference>
<name>A0A8C5M3L5_9ANUR</name>
<comment type="similarity">
    <text evidence="2 7">Belongs to the ferroportin (FP) (TC 2.A.100) family. SLC40A subfamily.</text>
</comment>
<feature type="transmembrane region" description="Helical" evidence="7">
    <location>
        <begin position="110"/>
        <end position="133"/>
    </location>
</feature>
<proteinExistence type="inferred from homology"/>
<dbReference type="Proteomes" id="UP000694569">
    <property type="component" value="Unplaced"/>
</dbReference>
<keyword evidence="3 7" id="KW-0813">Transport</keyword>
<feature type="transmembrane region" description="Helical" evidence="7">
    <location>
        <begin position="498"/>
        <end position="516"/>
    </location>
</feature>
<feature type="transmembrane region" description="Helical" evidence="7">
    <location>
        <begin position="374"/>
        <end position="395"/>
    </location>
</feature>
<feature type="transmembrane region" description="Helical" evidence="7">
    <location>
        <begin position="402"/>
        <end position="428"/>
    </location>
</feature>
<comment type="function">
    <text evidence="7">May be involved in iron transport and iron homeostasis.</text>
</comment>
<feature type="transmembrane region" description="Helical" evidence="7">
    <location>
        <begin position="225"/>
        <end position="246"/>
    </location>
</feature>
<evidence type="ECO:0000313" key="10">
    <source>
        <dbReference type="Proteomes" id="UP000694569"/>
    </source>
</evidence>
<reference evidence="9" key="1">
    <citation type="submission" date="2025-08" db="UniProtKB">
        <authorList>
            <consortium name="Ensembl"/>
        </authorList>
    </citation>
    <scope>IDENTIFICATION</scope>
</reference>
<sequence>MLEELDDFDGPGNERAEAQPPGTKETREKKKVLGPAVNYLMGPRFLVYVSCALSIWGDRMWHFAISVFLIELYGHNLLLTAVFGLVVASSVLVFGALIGDWIDRKPRNKVAHASLFIQNSSVTACCIVLMLVFSYKNEIEEIWHGWLTVFCYGVVIILADLANLASTALTITIQKDWIVVITGDNRSQLAGMNATVRRMDQVINIFAPLSVGQVMTWASNVVGCGFILGWNLVSLLVEFIFLSRVYKMVPELAIKPQQSIGEHYIERQLELLNVQGDLPICSVIGDFISTPAITSDAQNDEPPRNTEAPTQQISKISACFKKVRRVLHTCTDGWKSYYRQSVFLAGLGLAFLYTTVLGFDCITTGYAYTQGISGSLLSILMAVSAISGLMGTFLFTKLRRRYGLVVTGIISSCLHVSCLMLCVFSVFAPGSPFDLGIFSVLVGMNSSLNTEKHQQNQLHIYPSQGNINQPILPDRSSIHWTNNTVLFESVHASDNLDSYISIILLFSGVILARVGLWSFDLTVTQLLQENIPESERGVVNGVQSSMNYLMDLVHFIMVILAPQPQQFGLLVIISILFVIAGHTMFFFYTKKYKTKERESLNTPA</sequence>
<organism evidence="9 10">
    <name type="scientific">Leptobrachium leishanense</name>
    <name type="common">Leishan spiny toad</name>
    <dbReference type="NCBI Taxonomy" id="445787"/>
    <lineage>
        <taxon>Eukaryota</taxon>
        <taxon>Metazoa</taxon>
        <taxon>Chordata</taxon>
        <taxon>Craniata</taxon>
        <taxon>Vertebrata</taxon>
        <taxon>Euteleostomi</taxon>
        <taxon>Amphibia</taxon>
        <taxon>Batrachia</taxon>
        <taxon>Anura</taxon>
        <taxon>Pelobatoidea</taxon>
        <taxon>Megophryidae</taxon>
        <taxon>Leptobrachium</taxon>
    </lineage>
</organism>
<feature type="transmembrane region" description="Helical" evidence="7">
    <location>
        <begin position="77"/>
        <end position="98"/>
    </location>
</feature>
<feature type="transmembrane region" description="Helical" evidence="7">
    <location>
        <begin position="202"/>
        <end position="219"/>
    </location>
</feature>
<dbReference type="OrthoDB" id="648861at2759"/>
<keyword evidence="4 7" id="KW-0812">Transmembrane</keyword>
<comment type="subcellular location">
    <subcellularLocation>
        <location evidence="1 7">Membrane</location>
        <topology evidence="1 7">Multi-pass membrane protein</topology>
    </subcellularLocation>
</comment>
<evidence type="ECO:0000256" key="1">
    <source>
        <dbReference type="ARBA" id="ARBA00004141"/>
    </source>
</evidence>
<accession>A0A8C5M3L5</accession>
<evidence type="ECO:0000256" key="4">
    <source>
        <dbReference type="ARBA" id="ARBA00022692"/>
    </source>
</evidence>
<keyword evidence="10" id="KW-1185">Reference proteome</keyword>
<dbReference type="SUPFAM" id="SSF103473">
    <property type="entry name" value="MFS general substrate transporter"/>
    <property type="match status" value="2"/>
</dbReference>
<dbReference type="GO" id="GO:0005381">
    <property type="term" value="F:iron ion transmembrane transporter activity"/>
    <property type="evidence" value="ECO:0007669"/>
    <property type="project" value="UniProtKB-UniRule"/>
</dbReference>
<feature type="transmembrane region" description="Helical" evidence="7">
    <location>
        <begin position="537"/>
        <end position="561"/>
    </location>
</feature>
<dbReference type="CDD" id="cd17480">
    <property type="entry name" value="MFS_SLC40A1_like"/>
    <property type="match status" value="1"/>
</dbReference>
<evidence type="ECO:0000256" key="3">
    <source>
        <dbReference type="ARBA" id="ARBA00022448"/>
    </source>
</evidence>
<dbReference type="Ensembl" id="ENSLLET00000008688.1">
    <property type="protein sequence ID" value="ENSLLEP00000008355.1"/>
    <property type="gene ID" value="ENSLLEG00000005305.1"/>
</dbReference>
<evidence type="ECO:0000313" key="9">
    <source>
        <dbReference type="Ensembl" id="ENSLLEP00000008355.1"/>
    </source>
</evidence>
<dbReference type="PANTHER" id="PTHR11660">
    <property type="entry name" value="SOLUTE CARRIER FAMILY 40 MEMBER"/>
    <property type="match status" value="1"/>
</dbReference>
<evidence type="ECO:0000256" key="8">
    <source>
        <dbReference type="SAM" id="MobiDB-lite"/>
    </source>
</evidence>
<dbReference type="InterPro" id="IPR036259">
    <property type="entry name" value="MFS_trans_sf"/>
</dbReference>
<dbReference type="InterPro" id="IPR009716">
    <property type="entry name" value="Ferroportin-1"/>
</dbReference>
<evidence type="ECO:0000256" key="7">
    <source>
        <dbReference type="RuleBase" id="RU365065"/>
    </source>
</evidence>
<evidence type="ECO:0000256" key="2">
    <source>
        <dbReference type="ARBA" id="ARBA00006279"/>
    </source>
</evidence>
<evidence type="ECO:0000256" key="5">
    <source>
        <dbReference type="ARBA" id="ARBA00022989"/>
    </source>
</evidence>
<evidence type="ECO:0000256" key="6">
    <source>
        <dbReference type="ARBA" id="ARBA00023136"/>
    </source>
</evidence>
<dbReference type="GO" id="GO:0016020">
    <property type="term" value="C:membrane"/>
    <property type="evidence" value="ECO:0007669"/>
    <property type="project" value="UniProtKB-SubCell"/>
</dbReference>
<feature type="transmembrane region" description="Helical" evidence="7">
    <location>
        <begin position="36"/>
        <end position="57"/>
    </location>
</feature>
<dbReference type="Gene3D" id="1.20.1250.20">
    <property type="entry name" value="MFS general substrate transporter like domains"/>
    <property type="match status" value="2"/>
</dbReference>
<dbReference type="PANTHER" id="PTHR11660:SF50">
    <property type="entry name" value="SOLUTE CARRIER FAMILY 40 MEMBER"/>
    <property type="match status" value="1"/>
</dbReference>
<protein>
    <recommendedName>
        <fullName evidence="7">Solute carrier family 40 member</fullName>
    </recommendedName>
</protein>
<feature type="transmembrane region" description="Helical" evidence="7">
    <location>
        <begin position="342"/>
        <end position="368"/>
    </location>
</feature>
<dbReference type="AlphaFoldDB" id="A0A8C5M3L5"/>
<keyword evidence="6 7" id="KW-0472">Membrane</keyword>
<feature type="transmembrane region" description="Helical" evidence="7">
    <location>
        <begin position="567"/>
        <end position="588"/>
    </location>
</feature>
<keyword evidence="5 7" id="KW-1133">Transmembrane helix</keyword>